<reference evidence="2 3" key="1">
    <citation type="submission" date="2019-09" db="EMBL/GenBank/DDBJ databases">
        <title>The draft genomes of Allium pathogen Pseudomonas sp.</title>
        <authorList>
            <person name="Fujikawa T."/>
            <person name="Sawada H."/>
        </authorList>
    </citation>
    <scope>NUCLEOTIDE SEQUENCE [LARGE SCALE GENOMIC DNA]</scope>
    <source>
        <strain evidence="2 3">MAFF 730085</strain>
    </source>
</reference>
<proteinExistence type="predicted"/>
<name>A0A5N7JN68_9PSED</name>
<organism evidence="2 3">
    <name type="scientific">Pseudomonas kitaguniensis</name>
    <dbReference type="NCBI Taxonomy" id="2607908"/>
    <lineage>
        <taxon>Bacteria</taxon>
        <taxon>Pseudomonadati</taxon>
        <taxon>Pseudomonadota</taxon>
        <taxon>Gammaproteobacteria</taxon>
        <taxon>Pseudomonadales</taxon>
        <taxon>Pseudomonadaceae</taxon>
        <taxon>Pseudomonas</taxon>
    </lineage>
</organism>
<dbReference type="InterPro" id="IPR037185">
    <property type="entry name" value="EmrE-like"/>
</dbReference>
<gene>
    <name evidence="2" type="ORF">F0170_01375</name>
</gene>
<evidence type="ECO:0000313" key="3">
    <source>
        <dbReference type="Proteomes" id="UP000325438"/>
    </source>
</evidence>
<dbReference type="Proteomes" id="UP000325438">
    <property type="component" value="Unassembled WGS sequence"/>
</dbReference>
<evidence type="ECO:0000256" key="1">
    <source>
        <dbReference type="SAM" id="Phobius"/>
    </source>
</evidence>
<dbReference type="SUPFAM" id="SSF103481">
    <property type="entry name" value="Multidrug resistance efflux transporter EmrE"/>
    <property type="match status" value="1"/>
</dbReference>
<feature type="non-terminal residue" evidence="2">
    <location>
        <position position="1"/>
    </location>
</feature>
<feature type="transmembrane region" description="Helical" evidence="1">
    <location>
        <begin position="12"/>
        <end position="30"/>
    </location>
</feature>
<dbReference type="EMBL" id="VUBA01000017">
    <property type="protein sequence ID" value="MPQ82755.1"/>
    <property type="molecule type" value="Genomic_DNA"/>
</dbReference>
<evidence type="ECO:0000313" key="2">
    <source>
        <dbReference type="EMBL" id="MPQ82755.1"/>
    </source>
</evidence>
<keyword evidence="1" id="KW-0472">Membrane</keyword>
<keyword evidence="1" id="KW-0812">Transmembrane</keyword>
<sequence length="34" mass="3490">VIAGIILFGESMALFRLASVALIICGLIGLKVST</sequence>
<accession>A0A5N7JN68</accession>
<comment type="caution">
    <text evidence="2">The sequence shown here is derived from an EMBL/GenBank/DDBJ whole genome shotgun (WGS) entry which is preliminary data.</text>
</comment>
<protein>
    <submittedName>
        <fullName evidence="2">QacE family quaternary ammonium compound efflux SMR transporter</fullName>
    </submittedName>
</protein>
<dbReference type="Gene3D" id="1.10.3730.20">
    <property type="match status" value="1"/>
</dbReference>
<dbReference type="AlphaFoldDB" id="A0A5N7JN68"/>
<keyword evidence="1" id="KW-1133">Transmembrane helix</keyword>